<dbReference type="Proteomes" id="UP000050474">
    <property type="component" value="Unassembled WGS sequence"/>
</dbReference>
<gene>
    <name evidence="4" type="ORF">ALO44_05121</name>
</gene>
<protein>
    <submittedName>
        <fullName evidence="4">Bactin synthetase, thioesterase component Irp4</fullName>
    </submittedName>
</protein>
<evidence type="ECO:0000256" key="1">
    <source>
        <dbReference type="ARBA" id="ARBA00007169"/>
    </source>
</evidence>
<dbReference type="AlphaFoldDB" id="A0A0Q0BBS4"/>
<dbReference type="GO" id="GO:0016787">
    <property type="term" value="F:hydrolase activity"/>
    <property type="evidence" value="ECO:0007669"/>
    <property type="project" value="UniProtKB-KW"/>
</dbReference>
<dbReference type="SMART" id="SM00824">
    <property type="entry name" value="PKS_TE"/>
    <property type="match status" value="1"/>
</dbReference>
<evidence type="ECO:0000256" key="2">
    <source>
        <dbReference type="ARBA" id="ARBA00022801"/>
    </source>
</evidence>
<comment type="caution">
    <text evidence="4">The sequence shown here is derived from an EMBL/GenBank/DDBJ whole genome shotgun (WGS) entry which is preliminary data.</text>
</comment>
<evidence type="ECO:0000259" key="3">
    <source>
        <dbReference type="SMART" id="SM00824"/>
    </source>
</evidence>
<keyword evidence="2" id="KW-0378">Hydrolase</keyword>
<dbReference type="Gene3D" id="3.40.50.1820">
    <property type="entry name" value="alpha/beta hydrolase"/>
    <property type="match status" value="1"/>
</dbReference>
<dbReference type="PATRIC" id="fig|129140.3.peg.3134"/>
<name>A0A0Q0BBS4_9PSED</name>
<dbReference type="InterPro" id="IPR029058">
    <property type="entry name" value="AB_hydrolase_fold"/>
</dbReference>
<feature type="domain" description="Thioesterase TesA-like" evidence="3">
    <location>
        <begin position="41"/>
        <end position="269"/>
    </location>
</feature>
<sequence>MPNSARSVSRRSSMPCNCGRRVDRMGMLRPFLQTDQCQNHILLCPFAGASGGAFHNWRGLDEPGLDLTLAIYPGRDQRMHEPCLRHVQPLAESLATEIQAISATQRQPLILAGHSMGAQVAFETCLLLEQAGTPPAGLVLSACHAPHLSGRRLLSHLDDQHFIEQLVAIGGVSQALLANPDLLALFMPLLRADFQATESYHRPLHPSRQRLQTPTLLLHGSHDPEADQDEVSAWQHWLCGESQQHVMAGDHFYLTQRPRAFATRVLTFIEQSISPFHP</sequence>
<dbReference type="PANTHER" id="PTHR11487">
    <property type="entry name" value="THIOESTERASE"/>
    <property type="match status" value="1"/>
</dbReference>
<evidence type="ECO:0000313" key="5">
    <source>
        <dbReference type="Proteomes" id="UP000050474"/>
    </source>
</evidence>
<proteinExistence type="inferred from homology"/>
<dbReference type="STRING" id="129140.ALO44_05121"/>
<reference evidence="4 5" key="1">
    <citation type="submission" date="2015-09" db="EMBL/GenBank/DDBJ databases">
        <title>Genome announcement of multiple Pseudomonas syringae strains.</title>
        <authorList>
            <person name="Thakur S."/>
            <person name="Wang P.W."/>
            <person name="Gong Y."/>
            <person name="Weir B.S."/>
            <person name="Guttman D.S."/>
        </authorList>
    </citation>
    <scope>NUCLEOTIDE SEQUENCE [LARGE SCALE GENOMIC DNA]</scope>
    <source>
        <strain evidence="4 5">ICMP4091</strain>
    </source>
</reference>
<dbReference type="GO" id="GO:0008610">
    <property type="term" value="P:lipid biosynthetic process"/>
    <property type="evidence" value="ECO:0007669"/>
    <property type="project" value="TreeGrafter"/>
</dbReference>
<comment type="similarity">
    <text evidence="1">Belongs to the thioesterase family.</text>
</comment>
<evidence type="ECO:0000313" key="4">
    <source>
        <dbReference type="EMBL" id="KPY86113.1"/>
    </source>
</evidence>
<dbReference type="InterPro" id="IPR012223">
    <property type="entry name" value="TEII"/>
</dbReference>
<dbReference type="InterPro" id="IPR001031">
    <property type="entry name" value="Thioesterase"/>
</dbReference>
<dbReference type="InterPro" id="IPR020802">
    <property type="entry name" value="TesA-like"/>
</dbReference>
<accession>A0A0Q0BBS4</accession>
<dbReference type="SUPFAM" id="SSF53474">
    <property type="entry name" value="alpha/beta-Hydrolases"/>
    <property type="match status" value="1"/>
</dbReference>
<organism evidence="4 5">
    <name type="scientific">Pseudomonas syringae pv. tagetis</name>
    <dbReference type="NCBI Taxonomy" id="129140"/>
    <lineage>
        <taxon>Bacteria</taxon>
        <taxon>Pseudomonadati</taxon>
        <taxon>Pseudomonadota</taxon>
        <taxon>Gammaproteobacteria</taxon>
        <taxon>Pseudomonadales</taxon>
        <taxon>Pseudomonadaceae</taxon>
        <taxon>Pseudomonas</taxon>
    </lineage>
</organism>
<dbReference type="EMBL" id="LJRM01000092">
    <property type="protein sequence ID" value="KPY86113.1"/>
    <property type="molecule type" value="Genomic_DNA"/>
</dbReference>
<dbReference type="PANTHER" id="PTHR11487:SF0">
    <property type="entry name" value="S-ACYL FATTY ACID SYNTHASE THIOESTERASE, MEDIUM CHAIN"/>
    <property type="match status" value="1"/>
</dbReference>
<dbReference type="Pfam" id="PF00975">
    <property type="entry name" value="Thioesterase"/>
    <property type="match status" value="1"/>
</dbReference>